<reference evidence="2" key="1">
    <citation type="journal article" date="2014" name="Nat. Commun.">
        <title>The rainbow trout genome provides novel insights into evolution after whole-genome duplication in vertebrates.</title>
        <authorList>
            <person name="Berthelot C."/>
            <person name="Brunet F."/>
            <person name="Chalopin D."/>
            <person name="Juanchich A."/>
            <person name="Bernard M."/>
            <person name="Noel B."/>
            <person name="Bento P."/>
            <person name="Da Silva C."/>
            <person name="Labadie K."/>
            <person name="Alberti A."/>
            <person name="Aury J.M."/>
            <person name="Louis A."/>
            <person name="Dehais P."/>
            <person name="Bardou P."/>
            <person name="Montfort J."/>
            <person name="Klopp C."/>
            <person name="Cabau C."/>
            <person name="Gaspin C."/>
            <person name="Thorgaard G.H."/>
            <person name="Boussaha M."/>
            <person name="Quillet E."/>
            <person name="Guyomard R."/>
            <person name="Galiana D."/>
            <person name="Bobe J."/>
            <person name="Volff J.N."/>
            <person name="Genet C."/>
            <person name="Wincker P."/>
            <person name="Jaillon O."/>
            <person name="Roest Crollius H."/>
            <person name="Guiguen Y."/>
        </authorList>
    </citation>
    <scope>NUCLEOTIDE SEQUENCE [LARGE SCALE GENOMIC DNA]</scope>
</reference>
<evidence type="ECO:0000313" key="2">
    <source>
        <dbReference type="EMBL" id="CDQ67524.1"/>
    </source>
</evidence>
<dbReference type="InterPro" id="IPR024812">
    <property type="entry name" value="TPR_24"/>
</dbReference>
<dbReference type="Proteomes" id="UP000193380">
    <property type="component" value="Unassembled WGS sequence"/>
</dbReference>
<dbReference type="InterPro" id="IPR011990">
    <property type="entry name" value="TPR-like_helical_dom_sf"/>
</dbReference>
<reference evidence="2" key="2">
    <citation type="submission" date="2014-03" db="EMBL/GenBank/DDBJ databases">
        <authorList>
            <person name="Genoscope - CEA"/>
        </authorList>
    </citation>
    <scope>NUCLEOTIDE SEQUENCE</scope>
</reference>
<dbReference type="SUPFAM" id="SSF48452">
    <property type="entry name" value="TPR-like"/>
    <property type="match status" value="1"/>
</dbReference>
<dbReference type="PANTHER" id="PTHR47050">
    <property type="entry name" value="TETRATRICOPEPTIDE REPEAT PROTEIN 24"/>
    <property type="match status" value="1"/>
</dbReference>
<dbReference type="PANTHER" id="PTHR47050:SF2">
    <property type="entry name" value="TETRATRICOPEPTIDE REPEAT PROTEIN 24"/>
    <property type="match status" value="1"/>
</dbReference>
<name>A0A060WR38_ONCMY</name>
<dbReference type="PaxDb" id="8022-A0A060WR38"/>
<dbReference type="Gene3D" id="1.25.40.10">
    <property type="entry name" value="Tetratricopeptide repeat domain"/>
    <property type="match status" value="2"/>
</dbReference>
<proteinExistence type="predicted"/>
<feature type="region of interest" description="Disordered" evidence="1">
    <location>
        <begin position="1"/>
        <end position="26"/>
    </location>
</feature>
<dbReference type="SMART" id="SM00028">
    <property type="entry name" value="TPR"/>
    <property type="match status" value="3"/>
</dbReference>
<evidence type="ECO:0000313" key="3">
    <source>
        <dbReference type="Proteomes" id="UP000193380"/>
    </source>
</evidence>
<dbReference type="Pfam" id="PF14938">
    <property type="entry name" value="SNAP"/>
    <property type="match status" value="1"/>
</dbReference>
<evidence type="ECO:0000256" key="1">
    <source>
        <dbReference type="SAM" id="MobiDB-lite"/>
    </source>
</evidence>
<organism evidence="2 3">
    <name type="scientific">Oncorhynchus mykiss</name>
    <name type="common">Rainbow trout</name>
    <name type="synonym">Salmo gairdneri</name>
    <dbReference type="NCBI Taxonomy" id="8022"/>
    <lineage>
        <taxon>Eukaryota</taxon>
        <taxon>Metazoa</taxon>
        <taxon>Chordata</taxon>
        <taxon>Craniata</taxon>
        <taxon>Vertebrata</taxon>
        <taxon>Euteleostomi</taxon>
        <taxon>Actinopterygii</taxon>
        <taxon>Neopterygii</taxon>
        <taxon>Teleostei</taxon>
        <taxon>Protacanthopterygii</taxon>
        <taxon>Salmoniformes</taxon>
        <taxon>Salmonidae</taxon>
        <taxon>Salmoninae</taxon>
        <taxon>Oncorhynchus</taxon>
    </lineage>
</organism>
<dbReference type="AlphaFoldDB" id="A0A060WR38"/>
<feature type="compositionally biased region" description="Basic and acidic residues" evidence="1">
    <location>
        <begin position="17"/>
        <end position="26"/>
    </location>
</feature>
<protein>
    <submittedName>
        <fullName evidence="2">Uncharacterized protein</fullName>
    </submittedName>
</protein>
<dbReference type="STRING" id="8022.A0A060WR38"/>
<dbReference type="InterPro" id="IPR019734">
    <property type="entry name" value="TPR_rpt"/>
</dbReference>
<gene>
    <name evidence="2" type="ORF">GSONMT00011045001</name>
</gene>
<sequence>MASDSYPSHEGRKKKQKSDECVKSKDKEADVLKVQVDIEELTASGHIALKQGDCEEALRCFKKAFKASIELKETRVQQACAFNLGAAYVEVGKALKGLDFLKRAQPGEKGERVADLQFNMAVAHEILGNHGQAAGHYLQAAQLYRSQGDGASEGDSCMKMSHCHLLLKDWTQAAQSFQRAGESYRMAGKLDSATMAYKEAGSHMLQSDDFTTDDIITVLTDCLELSNNIKDPEFLGR</sequence>
<dbReference type="EMBL" id="FR904587">
    <property type="protein sequence ID" value="CDQ67524.1"/>
    <property type="molecule type" value="Genomic_DNA"/>
</dbReference>
<accession>A0A060WR38</accession>